<protein>
    <recommendedName>
        <fullName evidence="2">Antitoxin</fullName>
    </recommendedName>
</protein>
<accession>A0ABV5ZLI7</accession>
<dbReference type="PANTHER" id="PTHR33713">
    <property type="entry name" value="ANTITOXIN YAFN-RELATED"/>
    <property type="match status" value="1"/>
</dbReference>
<dbReference type="RefSeq" id="WP_027952977.1">
    <property type="nucleotide sequence ID" value="NZ_JBHLZF010000002.1"/>
</dbReference>
<evidence type="ECO:0000256" key="2">
    <source>
        <dbReference type="RuleBase" id="RU362080"/>
    </source>
</evidence>
<dbReference type="Gene3D" id="6.10.250.330">
    <property type="match status" value="1"/>
</dbReference>
<evidence type="ECO:0000256" key="3">
    <source>
        <dbReference type="SAM" id="MobiDB-lite"/>
    </source>
</evidence>
<comment type="caution">
    <text evidence="4">The sequence shown here is derived from an EMBL/GenBank/DDBJ whole genome shotgun (WGS) entry which is preliminary data.</text>
</comment>
<sequence length="86" mass="10094">MRTTNYTDLRNNLKGYFDKVVDDCEPLIVHRGDKESVVIISMEEYNAIKETEYIMRSPRMTDIIKEGEKEIEQGQGKPVDLDNLWK</sequence>
<dbReference type="SUPFAM" id="SSF143120">
    <property type="entry name" value="YefM-like"/>
    <property type="match status" value="1"/>
</dbReference>
<reference evidence="4 5" key="1">
    <citation type="submission" date="2024-09" db="EMBL/GenBank/DDBJ databases">
        <authorList>
            <person name="Sun Q."/>
            <person name="Mori K."/>
        </authorList>
    </citation>
    <scope>NUCLEOTIDE SEQUENCE [LARGE SCALE GENOMIC DNA]</scope>
    <source>
        <strain evidence="4 5">ATCC 51272</strain>
    </source>
</reference>
<dbReference type="InterPro" id="IPR051405">
    <property type="entry name" value="phD/YefM_antitoxin"/>
</dbReference>
<dbReference type="InterPro" id="IPR006442">
    <property type="entry name" value="Antitoxin_Phd/YefM"/>
</dbReference>
<proteinExistence type="inferred from homology"/>
<keyword evidence="5" id="KW-1185">Reference proteome</keyword>
<dbReference type="EMBL" id="JBHLZF010000002">
    <property type="protein sequence ID" value="MFB9898261.1"/>
    <property type="molecule type" value="Genomic_DNA"/>
</dbReference>
<dbReference type="Pfam" id="PF02604">
    <property type="entry name" value="PhdYeFM_antitox"/>
    <property type="match status" value="1"/>
</dbReference>
<dbReference type="NCBIfam" id="TIGR01552">
    <property type="entry name" value="phd_fam"/>
    <property type="match status" value="1"/>
</dbReference>
<dbReference type="Gene3D" id="3.40.1620.10">
    <property type="entry name" value="YefM-like domain"/>
    <property type="match status" value="1"/>
</dbReference>
<name>A0ABV5ZLI7_9BACT</name>
<gene>
    <name evidence="4" type="ORF">ACFFK8_10785</name>
</gene>
<evidence type="ECO:0000256" key="1">
    <source>
        <dbReference type="ARBA" id="ARBA00009981"/>
    </source>
</evidence>
<organism evidence="4 5">
    <name type="scientific">Hallella seregens ATCC 51272</name>
    <dbReference type="NCBI Taxonomy" id="1336250"/>
    <lineage>
        <taxon>Bacteria</taxon>
        <taxon>Pseudomonadati</taxon>
        <taxon>Bacteroidota</taxon>
        <taxon>Bacteroidia</taxon>
        <taxon>Bacteroidales</taxon>
        <taxon>Prevotellaceae</taxon>
        <taxon>Hallella</taxon>
    </lineage>
</organism>
<feature type="region of interest" description="Disordered" evidence="3">
    <location>
        <begin position="67"/>
        <end position="86"/>
    </location>
</feature>
<dbReference type="PANTHER" id="PTHR33713:SF6">
    <property type="entry name" value="ANTITOXIN YEFM"/>
    <property type="match status" value="1"/>
</dbReference>
<dbReference type="InterPro" id="IPR036165">
    <property type="entry name" value="YefM-like_sf"/>
</dbReference>
<comment type="function">
    <text evidence="2">Antitoxin component of a type II toxin-antitoxin (TA) system.</text>
</comment>
<evidence type="ECO:0000313" key="4">
    <source>
        <dbReference type="EMBL" id="MFB9898261.1"/>
    </source>
</evidence>
<dbReference type="Proteomes" id="UP001589688">
    <property type="component" value="Unassembled WGS sequence"/>
</dbReference>
<comment type="similarity">
    <text evidence="1 2">Belongs to the phD/YefM antitoxin family.</text>
</comment>
<evidence type="ECO:0000313" key="5">
    <source>
        <dbReference type="Proteomes" id="UP001589688"/>
    </source>
</evidence>